<dbReference type="AlphaFoldDB" id="A0A8H6F9C9"/>
<proteinExistence type="predicted"/>
<dbReference type="RefSeq" id="XP_037148963.1">
    <property type="nucleotide sequence ID" value="XM_037294916.1"/>
</dbReference>
<keyword evidence="2" id="KW-1185">Reference proteome</keyword>
<dbReference type="GeneID" id="59332406"/>
<dbReference type="EMBL" id="JACCJB010000019">
    <property type="protein sequence ID" value="KAF6219528.1"/>
    <property type="molecule type" value="Genomic_DNA"/>
</dbReference>
<organism evidence="1 2">
    <name type="scientific">Letharia lupina</name>
    <dbReference type="NCBI Taxonomy" id="560253"/>
    <lineage>
        <taxon>Eukaryota</taxon>
        <taxon>Fungi</taxon>
        <taxon>Dikarya</taxon>
        <taxon>Ascomycota</taxon>
        <taxon>Pezizomycotina</taxon>
        <taxon>Lecanoromycetes</taxon>
        <taxon>OSLEUM clade</taxon>
        <taxon>Lecanoromycetidae</taxon>
        <taxon>Lecanorales</taxon>
        <taxon>Lecanorineae</taxon>
        <taxon>Parmeliaceae</taxon>
        <taxon>Letharia</taxon>
    </lineage>
</organism>
<accession>A0A8H6F9C9</accession>
<gene>
    <name evidence="1" type="ORF">HO133_003997</name>
</gene>
<dbReference type="Proteomes" id="UP000593566">
    <property type="component" value="Unassembled WGS sequence"/>
</dbReference>
<protein>
    <submittedName>
        <fullName evidence="1">Uncharacterized protein</fullName>
    </submittedName>
</protein>
<name>A0A8H6F9C9_9LECA</name>
<evidence type="ECO:0000313" key="1">
    <source>
        <dbReference type="EMBL" id="KAF6219528.1"/>
    </source>
</evidence>
<comment type="caution">
    <text evidence="1">The sequence shown here is derived from an EMBL/GenBank/DDBJ whole genome shotgun (WGS) entry which is preliminary data.</text>
</comment>
<evidence type="ECO:0000313" key="2">
    <source>
        <dbReference type="Proteomes" id="UP000593566"/>
    </source>
</evidence>
<sequence length="77" mass="8677">MDFISISAVYYHAPRTENVSTILWSEAPEAKGNPHHPVQKIMGMDLGQRAQDKVLVQRHISNGPIEEINPDQPLTEE</sequence>
<reference evidence="1 2" key="1">
    <citation type="journal article" date="2020" name="Genomics">
        <title>Complete, high-quality genomes from long-read metagenomic sequencing of two wolf lichen thalli reveals enigmatic genome architecture.</title>
        <authorList>
            <person name="McKenzie S.K."/>
            <person name="Walston R.F."/>
            <person name="Allen J.L."/>
        </authorList>
    </citation>
    <scope>NUCLEOTIDE SEQUENCE [LARGE SCALE GENOMIC DNA]</scope>
    <source>
        <strain evidence="1">WasteWater1</strain>
    </source>
</reference>